<evidence type="ECO:0000256" key="6">
    <source>
        <dbReference type="ARBA" id="ARBA00023136"/>
    </source>
</evidence>
<evidence type="ECO:0000256" key="10">
    <source>
        <dbReference type="ARBA" id="ARBA00023303"/>
    </source>
</evidence>
<name>A0A1E7F3C5_9STRA</name>
<keyword evidence="10" id="KW-0407">Ion channel</keyword>
<dbReference type="InterPro" id="IPR001320">
    <property type="entry name" value="Iontro_rcpt_C"/>
</dbReference>
<dbReference type="EMBL" id="KV784364">
    <property type="protein sequence ID" value="OEU12634.1"/>
    <property type="molecule type" value="Genomic_DNA"/>
</dbReference>
<dbReference type="InParanoid" id="A0A1E7F3C5"/>
<keyword evidence="7" id="KW-0675">Receptor</keyword>
<keyword evidence="15" id="KW-1185">Reference proteome</keyword>
<evidence type="ECO:0000313" key="15">
    <source>
        <dbReference type="Proteomes" id="UP000095751"/>
    </source>
</evidence>
<feature type="transmembrane region" description="Helical" evidence="12">
    <location>
        <begin position="490"/>
        <end position="513"/>
    </location>
</feature>
<evidence type="ECO:0000256" key="4">
    <source>
        <dbReference type="ARBA" id="ARBA00022989"/>
    </source>
</evidence>
<reference evidence="14 15" key="1">
    <citation type="submission" date="2016-09" db="EMBL/GenBank/DDBJ databases">
        <title>Extensive genetic diversity and differential bi-allelic expression allows diatom success in the polar Southern Ocean.</title>
        <authorList>
            <consortium name="DOE Joint Genome Institute"/>
            <person name="Mock T."/>
            <person name="Otillar R.P."/>
            <person name="Strauss J."/>
            <person name="Dupont C."/>
            <person name="Frickenhaus S."/>
            <person name="Maumus F."/>
            <person name="Mcmullan M."/>
            <person name="Sanges R."/>
            <person name="Schmutz J."/>
            <person name="Toseland A."/>
            <person name="Valas R."/>
            <person name="Veluchamy A."/>
            <person name="Ward B.J."/>
            <person name="Allen A."/>
            <person name="Barry K."/>
            <person name="Falciatore A."/>
            <person name="Ferrante M."/>
            <person name="Fortunato A.E."/>
            <person name="Gloeckner G."/>
            <person name="Gruber A."/>
            <person name="Hipkin R."/>
            <person name="Janech M."/>
            <person name="Kroth P."/>
            <person name="Leese F."/>
            <person name="Lindquist E."/>
            <person name="Lyon B.R."/>
            <person name="Martin J."/>
            <person name="Mayer C."/>
            <person name="Parker M."/>
            <person name="Quesneville H."/>
            <person name="Raymond J."/>
            <person name="Uhlig C."/>
            <person name="Valentin K.U."/>
            <person name="Worden A.Z."/>
            <person name="Armbrust E.V."/>
            <person name="Bowler C."/>
            <person name="Green B."/>
            <person name="Moulton V."/>
            <person name="Van Oosterhout C."/>
            <person name="Grigoriev I."/>
        </authorList>
    </citation>
    <scope>NUCLEOTIDE SEQUENCE [LARGE SCALE GENOMIC DNA]</scope>
    <source>
        <strain evidence="14 15">CCMP1102</strain>
    </source>
</reference>
<keyword evidence="3 12" id="KW-0812">Transmembrane</keyword>
<dbReference type="AlphaFoldDB" id="A0A1E7F3C5"/>
<feature type="transmembrane region" description="Helical" evidence="12">
    <location>
        <begin position="261"/>
        <end position="282"/>
    </location>
</feature>
<evidence type="ECO:0000256" key="8">
    <source>
        <dbReference type="ARBA" id="ARBA00023180"/>
    </source>
</evidence>
<dbReference type="GO" id="GO:0016020">
    <property type="term" value="C:membrane"/>
    <property type="evidence" value="ECO:0007669"/>
    <property type="project" value="UniProtKB-SubCell"/>
</dbReference>
<evidence type="ECO:0000256" key="7">
    <source>
        <dbReference type="ARBA" id="ARBA00023170"/>
    </source>
</evidence>
<keyword evidence="6 12" id="KW-0472">Membrane</keyword>
<protein>
    <recommendedName>
        <fullName evidence="13">Ionotropic glutamate receptor C-terminal domain-containing protein</fullName>
    </recommendedName>
</protein>
<feature type="compositionally biased region" description="Low complexity" evidence="11">
    <location>
        <begin position="467"/>
        <end position="480"/>
    </location>
</feature>
<keyword evidence="9" id="KW-1071">Ligand-gated ion channel</keyword>
<feature type="transmembrane region" description="Helical" evidence="12">
    <location>
        <begin position="202"/>
        <end position="222"/>
    </location>
</feature>
<dbReference type="OrthoDB" id="44485at2759"/>
<comment type="subcellular location">
    <subcellularLocation>
        <location evidence="1">Membrane</location>
        <topology evidence="1">Multi-pass membrane protein</topology>
    </subcellularLocation>
</comment>
<dbReference type="Proteomes" id="UP000095751">
    <property type="component" value="Unassembled WGS sequence"/>
</dbReference>
<keyword evidence="5" id="KW-0406">Ion transport</keyword>
<evidence type="ECO:0000256" key="5">
    <source>
        <dbReference type="ARBA" id="ARBA00023065"/>
    </source>
</evidence>
<evidence type="ECO:0000256" key="2">
    <source>
        <dbReference type="ARBA" id="ARBA00022448"/>
    </source>
</evidence>
<dbReference type="KEGG" id="fcy:FRACYDRAFT_243888"/>
<dbReference type="PANTHER" id="PTHR18966">
    <property type="entry name" value="IONOTROPIC GLUTAMATE RECEPTOR"/>
    <property type="match status" value="1"/>
</dbReference>
<feature type="region of interest" description="Disordered" evidence="11">
    <location>
        <begin position="455"/>
        <end position="481"/>
    </location>
</feature>
<keyword evidence="2" id="KW-0813">Transport</keyword>
<feature type="domain" description="Ionotropic glutamate receptor C-terminal" evidence="13">
    <location>
        <begin position="204"/>
        <end position="497"/>
    </location>
</feature>
<accession>A0A1E7F3C5</accession>
<evidence type="ECO:0000256" key="11">
    <source>
        <dbReference type="SAM" id="MobiDB-lite"/>
    </source>
</evidence>
<evidence type="ECO:0000256" key="12">
    <source>
        <dbReference type="SAM" id="Phobius"/>
    </source>
</evidence>
<keyword evidence="8" id="KW-0325">Glycoprotein</keyword>
<proteinExistence type="predicted"/>
<dbReference type="GO" id="GO:0015276">
    <property type="term" value="F:ligand-gated monoatomic ion channel activity"/>
    <property type="evidence" value="ECO:0007669"/>
    <property type="project" value="InterPro"/>
</dbReference>
<evidence type="ECO:0000256" key="1">
    <source>
        <dbReference type="ARBA" id="ARBA00004141"/>
    </source>
</evidence>
<dbReference type="Pfam" id="PF00060">
    <property type="entry name" value="Lig_chan"/>
    <property type="match status" value="1"/>
</dbReference>
<evidence type="ECO:0000313" key="14">
    <source>
        <dbReference type="EMBL" id="OEU12634.1"/>
    </source>
</evidence>
<evidence type="ECO:0000256" key="9">
    <source>
        <dbReference type="ARBA" id="ARBA00023286"/>
    </source>
</evidence>
<gene>
    <name evidence="14" type="ORF">FRACYDRAFT_243888</name>
</gene>
<dbReference type="Gene3D" id="3.40.190.10">
    <property type="entry name" value="Periplasmic binding protein-like II"/>
    <property type="match status" value="3"/>
</dbReference>
<evidence type="ECO:0000259" key="13">
    <source>
        <dbReference type="Pfam" id="PF00060"/>
    </source>
</evidence>
<dbReference type="SUPFAM" id="SSF53850">
    <property type="entry name" value="Periplasmic binding protein-like II"/>
    <property type="match status" value="1"/>
</dbReference>
<sequence>MFDYLVGYKQKLNSTSVPLEYSEDPQLPSESKRHLLGNERASLGYNEPFADVDYRQSFCSQYKMAVNNSLLTESALEGRQVNVLISDHRTNYNEETGLDPEYPGLFPKILDEIAELGNFTWRQSFGITEKNDTDKSYSELLKWGTNAYDIYVSDWSITSERINLGSAFTSPVLDSKIIMIRNVGPDGKDKIPWFFWFKPFEYGVWLVFIAQIIVSGFVYQFLDFLGESRDKMSFRQRTVDNQNESCLSYFNMSYRYPKSSAARLFIISNYIWVMFITAAYGANLTSYMVVTAKSRLVLNTIQDAIENDMSMCIETMTNQEAYITRKYPDAISLLVPKESVRDMYTALNEGECDVVLGERHDYDAYTLKNEFNPDCHLTWQGRPVLENDSGFATLMDPGQKCTLLVSEVFTYHLEKLSEDGTLAELWNTEVESEADQIQTCDANNYELYDGKNRRHLQSENSDGDNKSISGSGDDSPSAGSYESSLSLKSMAGIFLLHLFFSVIAIIIGMFSYLQEKEKADQCKRSVSRVTSKEEFGSSSNVLAQDHLDFLVSSQVGNDGKIDALLSIITQLHDEQKLKEVESEKKMDDLLSMMAKIQEQQKQ</sequence>
<organism evidence="14 15">
    <name type="scientific">Fragilariopsis cylindrus CCMP1102</name>
    <dbReference type="NCBI Taxonomy" id="635003"/>
    <lineage>
        <taxon>Eukaryota</taxon>
        <taxon>Sar</taxon>
        <taxon>Stramenopiles</taxon>
        <taxon>Ochrophyta</taxon>
        <taxon>Bacillariophyta</taxon>
        <taxon>Bacillariophyceae</taxon>
        <taxon>Bacillariophycidae</taxon>
        <taxon>Bacillariales</taxon>
        <taxon>Bacillariaceae</taxon>
        <taxon>Fragilariopsis</taxon>
    </lineage>
</organism>
<keyword evidence="4 12" id="KW-1133">Transmembrane helix</keyword>
<dbReference type="InterPro" id="IPR015683">
    <property type="entry name" value="Ionotropic_Glu_rcpt"/>
</dbReference>
<evidence type="ECO:0000256" key="3">
    <source>
        <dbReference type="ARBA" id="ARBA00022692"/>
    </source>
</evidence>